<evidence type="ECO:0000256" key="4">
    <source>
        <dbReference type="SAM" id="Phobius"/>
    </source>
</evidence>
<dbReference type="SMART" id="SM00283">
    <property type="entry name" value="MA"/>
    <property type="match status" value="1"/>
</dbReference>
<reference evidence="7" key="1">
    <citation type="submission" date="2024-06" db="EMBL/GenBank/DDBJ databases">
        <title>Lacrimispora cavernae sp. nov., a novel anaerobe isolated from bat guano pile inside a cave.</title>
        <authorList>
            <person name="Miller S.L."/>
            <person name="Lu N."/>
            <person name="King J."/>
            <person name="Sankaranarayanan K."/>
            <person name="Lawson P.A."/>
        </authorList>
    </citation>
    <scope>NUCLEOTIDE SEQUENCE</scope>
    <source>
        <strain evidence="7">BS-2</strain>
    </source>
</reference>
<dbReference type="Pfam" id="PF12729">
    <property type="entry name" value="4HB_MCP_1"/>
    <property type="match status" value="1"/>
</dbReference>
<dbReference type="EMBL" id="CP157940">
    <property type="protein sequence ID" value="XBS54928.1"/>
    <property type="molecule type" value="Genomic_DNA"/>
</dbReference>
<dbReference type="GO" id="GO:0005886">
    <property type="term" value="C:plasma membrane"/>
    <property type="evidence" value="ECO:0007669"/>
    <property type="project" value="TreeGrafter"/>
</dbReference>
<dbReference type="PANTHER" id="PTHR43531">
    <property type="entry name" value="PROTEIN ICFG"/>
    <property type="match status" value="1"/>
</dbReference>
<comment type="similarity">
    <text evidence="2">Belongs to the methyl-accepting chemotaxis (MCP) protein family.</text>
</comment>
<dbReference type="CDD" id="cd11386">
    <property type="entry name" value="MCP_signal"/>
    <property type="match status" value="1"/>
</dbReference>
<evidence type="ECO:0000259" key="6">
    <source>
        <dbReference type="PROSITE" id="PS50885"/>
    </source>
</evidence>
<dbReference type="PANTHER" id="PTHR43531:SF11">
    <property type="entry name" value="METHYL-ACCEPTING CHEMOTAXIS PROTEIN 3"/>
    <property type="match status" value="1"/>
</dbReference>
<dbReference type="AlphaFoldDB" id="A0AAU7PRL6"/>
<dbReference type="RefSeq" id="WP_349947615.1">
    <property type="nucleotide sequence ID" value="NZ_CP157940.1"/>
</dbReference>
<organism evidence="7">
    <name type="scientific">Lacrimispora sp. BS-2</name>
    <dbReference type="NCBI Taxonomy" id="3151850"/>
    <lineage>
        <taxon>Bacteria</taxon>
        <taxon>Bacillati</taxon>
        <taxon>Bacillota</taxon>
        <taxon>Clostridia</taxon>
        <taxon>Lachnospirales</taxon>
        <taxon>Lachnospiraceae</taxon>
        <taxon>Lacrimispora</taxon>
    </lineage>
</organism>
<accession>A0AAU7PRL6</accession>
<sequence>MKSFKDFSISRKLLTGFLGLTLIMLLVGGAGIAGLARISQMDTYLYKGQTAPMKDLFRAVESLYQFRVDSRAMVIYAGDAKKIDELKLSFDQESEKFLTSAEAYRKTINIPESFTLLDESVSLFNGSFKPAVEKCTEEAKAGNETAAWEALYQETDNIQKMFDNFNKLIDNRLAEAGKTNDANHATALWLTAVLVLFVTFGAGVAVYLGIRISKMISQPIDQVVDAANRIALGHVDVELGNIDTKDETGQLANAFTKMIGSIRKQVDAANRISNGDFTNEVPLRSDQDILGLALQKIRKDLNHTLSLISIASEQVNAGAEQVSSGAQALASGTAEQAATIEELNASVSSVAEQAEENAKNVQRAADYVGQAGVGVNESNQYMRKLNEAMKEIGSASDKISSITKVIEDIAFQTNILALNAAVESARAGEAGKGFAVVADEVRNLAGKSAEAAKQTADLIRHSVTSVAEGEKLADETARILMEVAEQAAFVDQAIRGIEESSSQQVQVIEQINQGLSQVSAVIQTNAATAEESSSSSEELAAQAQMLQQEVGRFKLLKEDIHFANSYLG</sequence>
<keyword evidence="1" id="KW-0145">Chemotaxis</keyword>
<dbReference type="InterPro" id="IPR004090">
    <property type="entry name" value="Chemotax_Me-accpt_rcpt"/>
</dbReference>
<dbReference type="GO" id="GO:0007165">
    <property type="term" value="P:signal transduction"/>
    <property type="evidence" value="ECO:0007669"/>
    <property type="project" value="UniProtKB-KW"/>
</dbReference>
<dbReference type="Gene3D" id="1.10.287.950">
    <property type="entry name" value="Methyl-accepting chemotaxis protein"/>
    <property type="match status" value="1"/>
</dbReference>
<keyword evidence="4" id="KW-0472">Membrane</keyword>
<dbReference type="InterPro" id="IPR051310">
    <property type="entry name" value="MCP_chemotaxis"/>
</dbReference>
<dbReference type="GO" id="GO:0004888">
    <property type="term" value="F:transmembrane signaling receptor activity"/>
    <property type="evidence" value="ECO:0007669"/>
    <property type="project" value="InterPro"/>
</dbReference>
<evidence type="ECO:0000313" key="7">
    <source>
        <dbReference type="EMBL" id="XBS54928.1"/>
    </source>
</evidence>
<name>A0AAU7PRL6_9FIRM</name>
<dbReference type="SMART" id="SM00304">
    <property type="entry name" value="HAMP"/>
    <property type="match status" value="1"/>
</dbReference>
<evidence type="ECO:0000259" key="5">
    <source>
        <dbReference type="PROSITE" id="PS50111"/>
    </source>
</evidence>
<dbReference type="Gene3D" id="6.10.340.10">
    <property type="match status" value="1"/>
</dbReference>
<dbReference type="PRINTS" id="PR00260">
    <property type="entry name" value="CHEMTRNSDUCR"/>
</dbReference>
<dbReference type="InterPro" id="IPR004089">
    <property type="entry name" value="MCPsignal_dom"/>
</dbReference>
<dbReference type="InterPro" id="IPR024478">
    <property type="entry name" value="HlyB_4HB_MCP"/>
</dbReference>
<dbReference type="CDD" id="cd06225">
    <property type="entry name" value="HAMP"/>
    <property type="match status" value="1"/>
</dbReference>
<dbReference type="GO" id="GO:0006935">
    <property type="term" value="P:chemotaxis"/>
    <property type="evidence" value="ECO:0007669"/>
    <property type="project" value="UniProtKB-KW"/>
</dbReference>
<proteinExistence type="inferred from homology"/>
<feature type="transmembrane region" description="Helical" evidence="4">
    <location>
        <begin position="187"/>
        <end position="210"/>
    </location>
</feature>
<evidence type="ECO:0000256" key="3">
    <source>
        <dbReference type="PROSITE-ProRule" id="PRU00284"/>
    </source>
</evidence>
<gene>
    <name evidence="7" type="ORF">ABFV83_03790</name>
</gene>
<dbReference type="PROSITE" id="PS50885">
    <property type="entry name" value="HAMP"/>
    <property type="match status" value="1"/>
</dbReference>
<feature type="domain" description="HAMP" evidence="6">
    <location>
        <begin position="214"/>
        <end position="267"/>
    </location>
</feature>
<protein>
    <submittedName>
        <fullName evidence="7">HAMP domain-containing methyl-accepting chemotaxis protein</fullName>
    </submittedName>
</protein>
<dbReference type="PROSITE" id="PS50111">
    <property type="entry name" value="CHEMOTAXIS_TRANSDUC_2"/>
    <property type="match status" value="1"/>
</dbReference>
<dbReference type="Pfam" id="PF00672">
    <property type="entry name" value="HAMP"/>
    <property type="match status" value="1"/>
</dbReference>
<keyword evidence="3" id="KW-0807">Transducer</keyword>
<dbReference type="Pfam" id="PF00015">
    <property type="entry name" value="MCPsignal"/>
    <property type="match status" value="1"/>
</dbReference>
<feature type="domain" description="Methyl-accepting transducer" evidence="5">
    <location>
        <begin position="311"/>
        <end position="540"/>
    </location>
</feature>
<keyword evidence="4" id="KW-1133">Transmembrane helix</keyword>
<evidence type="ECO:0000256" key="1">
    <source>
        <dbReference type="ARBA" id="ARBA00022500"/>
    </source>
</evidence>
<keyword evidence="4" id="KW-0812">Transmembrane</keyword>
<dbReference type="SUPFAM" id="SSF58104">
    <property type="entry name" value="Methyl-accepting chemotaxis protein (MCP) signaling domain"/>
    <property type="match status" value="1"/>
</dbReference>
<evidence type="ECO:0000256" key="2">
    <source>
        <dbReference type="ARBA" id="ARBA00029447"/>
    </source>
</evidence>
<dbReference type="InterPro" id="IPR003660">
    <property type="entry name" value="HAMP_dom"/>
</dbReference>